<gene>
    <name evidence="2" type="ORF">ACFFOL_15605</name>
</gene>
<keyword evidence="3" id="KW-1185">Reference proteome</keyword>
<feature type="transmembrane region" description="Helical" evidence="1">
    <location>
        <begin position="84"/>
        <end position="102"/>
    </location>
</feature>
<dbReference type="GeneID" id="67211573"/>
<evidence type="ECO:0000313" key="2">
    <source>
        <dbReference type="EMBL" id="MFB9825595.1"/>
    </source>
</evidence>
<dbReference type="AlphaFoldDB" id="A0ABD5MSM8"/>
<evidence type="ECO:0000313" key="3">
    <source>
        <dbReference type="Proteomes" id="UP001589595"/>
    </source>
</evidence>
<accession>A0ABD5MSM8</accession>
<sequence>MSTALHLAVRTVHLLSMVALVGASAVAWYAFRTPARPARATLLRVECTFWALLGLLLATGVGNVGSLGAPGPGTRWGGLLATKLLVVLGVVLGSFLRTSLVLRAPGGEELRRESEFGPVLEGSYLATTVSLLAVVVLAEVLAHG</sequence>
<organism evidence="2 3">
    <name type="scientific">Halobaculum roseum</name>
    <dbReference type="NCBI Taxonomy" id="2175149"/>
    <lineage>
        <taxon>Archaea</taxon>
        <taxon>Methanobacteriati</taxon>
        <taxon>Methanobacteriota</taxon>
        <taxon>Stenosarchaea group</taxon>
        <taxon>Halobacteria</taxon>
        <taxon>Halobacteriales</taxon>
        <taxon>Haloferacaceae</taxon>
        <taxon>Halobaculum</taxon>
    </lineage>
</organism>
<dbReference type="EMBL" id="JBHMAJ010000010">
    <property type="protein sequence ID" value="MFB9825595.1"/>
    <property type="molecule type" value="Genomic_DNA"/>
</dbReference>
<dbReference type="Proteomes" id="UP001589595">
    <property type="component" value="Unassembled WGS sequence"/>
</dbReference>
<keyword evidence="1" id="KW-0812">Transmembrane</keyword>
<feature type="transmembrane region" description="Helical" evidence="1">
    <location>
        <begin position="43"/>
        <end position="64"/>
    </location>
</feature>
<protein>
    <recommendedName>
        <fullName evidence="4">Copper resistance protein D domain-containing protein</fullName>
    </recommendedName>
</protein>
<feature type="transmembrane region" description="Helical" evidence="1">
    <location>
        <begin position="123"/>
        <end position="142"/>
    </location>
</feature>
<feature type="transmembrane region" description="Helical" evidence="1">
    <location>
        <begin position="12"/>
        <end position="31"/>
    </location>
</feature>
<evidence type="ECO:0000256" key="1">
    <source>
        <dbReference type="SAM" id="Phobius"/>
    </source>
</evidence>
<evidence type="ECO:0008006" key="4">
    <source>
        <dbReference type="Google" id="ProtNLM"/>
    </source>
</evidence>
<name>A0ABD5MSM8_9EURY</name>
<keyword evidence="1" id="KW-0472">Membrane</keyword>
<proteinExistence type="predicted"/>
<reference evidence="2" key="1">
    <citation type="submission" date="2024-09" db="EMBL/GenBank/DDBJ databases">
        <authorList>
            <person name="Sun Q."/>
        </authorList>
    </citation>
    <scope>NUCLEOTIDE SEQUENCE [LARGE SCALE GENOMIC DNA]</scope>
    <source>
        <strain evidence="2">JCM 31273</strain>
    </source>
</reference>
<keyword evidence="1" id="KW-1133">Transmembrane helix</keyword>
<comment type="caution">
    <text evidence="2">The sequence shown here is derived from an EMBL/GenBank/DDBJ whole genome shotgun (WGS) entry which is preliminary data.</text>
</comment>
<dbReference type="RefSeq" id="WP_222921442.1">
    <property type="nucleotide sequence ID" value="NZ_CP082286.1"/>
</dbReference>